<sequence>MGLVHGLSSVYLDKLKTVDVIIRNTQGAESLVKGYEVKLSQEEAVPTDLAAIRAHQTTLQQWTSEVKDKKAVFTALEEDLSRAKVVAEQLFRLKQERSVDLERYQEKGAQLWERWQRVGLQVETRQSDLESIQDVLGDYRSCHGALIRWIEETTAQQEAMKPGQAEDSRVLSEQLSQQMALFAEIEANQAKLDQCQKLSQQYSAAVKDYELQLMAYRAFVESQQKSPVKRRRMLSSSDTITQEFMDLRTRYTALVTLTTQHVKYISDALRRLEEEEKVVEEEKLEHVDKVKALLGWVSNFKQSSQFKNMPPESKDLGDIEKSILEQQVLNEELAAKKEQVSEAIKTAQMFVARHNNKLSGQEKEVILAQLDVLRETYDQLCSESSDQLQQLQSHMAQETAHKTLQEQQVIRSRNLEELCSWMNQAEARLQDPQGAMHKGELSLLEQKQSDIKDLQRNMHSRSASFAGILKATEEFMEDNQAKLDPQELASLRARHGQAKEQLQSLQERVEATHKELESAVSTVVQQQTQKVKAVKDFEENHNKIESLLHWMSSLEKSRESTKSRSLSLSQKAGDQKDGRTPDTPDGRPVEADRAHHQELLSQQQEVLLSAQSAQAFLEKRGHNLSPAETQQLQGKLDELKDQYASKLSQSEAQLKQVQSLQDELQKFLRDHLEFEAWLLQAEQELDRMHHGDGGLEALRPMLHRQSSFSEDVISHKGDLRFVTMSGQKVLDAEKATAGPEVSSTGALVTSKLEDATKRYGTLHSKCAALGSHLNLLLDRSQQFQDIANSLQTWLQRSEAAVSNLLSEPISSDPAILQKQLASAKRLQEDLAEHQVPVEKLEKASRSLLEIHQAPVPDHKSIQETTASVMSRFQGLWGRMAERSDLLQKAIAQSQSVQEGLEGLARSMAHIEESLQRQEGTPFSAAAVQEALANNTKLKQDLDRQRSLLEATQGMVARFAEAAESGAAAAALRSQLDSLTERFGSLCQRRQKEEETLKELLPKVEQHEQLSQALEQFTETRGRMLAAGNQPHHDIGHFSQQIQVSKSDIFTPPRLHLHCRVNAG</sequence>
<feature type="coiled-coil region" evidence="3">
    <location>
        <begin position="629"/>
        <end position="670"/>
    </location>
</feature>
<dbReference type="STRING" id="28377.ENSACAP00000003292"/>
<evidence type="ECO:0000313" key="6">
    <source>
        <dbReference type="Proteomes" id="UP000001646"/>
    </source>
</evidence>
<dbReference type="Proteomes" id="UP000001646">
    <property type="component" value="Unplaced"/>
</dbReference>
<dbReference type="AlphaFoldDB" id="H9G7F6"/>
<dbReference type="CDD" id="cd00176">
    <property type="entry name" value="SPEC"/>
    <property type="match status" value="1"/>
</dbReference>
<evidence type="ECO:0000256" key="2">
    <source>
        <dbReference type="ARBA" id="ARBA00022737"/>
    </source>
</evidence>
<accession>H9G7F6</accession>
<evidence type="ECO:0000313" key="5">
    <source>
        <dbReference type="Ensembl" id="ENSACAP00000003292.3"/>
    </source>
</evidence>
<reference evidence="5" key="3">
    <citation type="submission" date="2025-09" db="UniProtKB">
        <authorList>
            <consortium name="Ensembl"/>
        </authorList>
    </citation>
    <scope>IDENTIFICATION</scope>
</reference>
<evidence type="ECO:0000256" key="4">
    <source>
        <dbReference type="SAM" id="MobiDB-lite"/>
    </source>
</evidence>
<name>H9G7F6_ANOCA</name>
<dbReference type="HOGENOM" id="CLU_000015_0_0_1"/>
<protein>
    <recommendedName>
        <fullName evidence="7">Microtubule actin crosslinking factor 1</fullName>
    </recommendedName>
</protein>
<dbReference type="Pfam" id="PF00435">
    <property type="entry name" value="Spectrin"/>
    <property type="match status" value="1"/>
</dbReference>
<dbReference type="InterPro" id="IPR002017">
    <property type="entry name" value="Spectrin_repeat"/>
</dbReference>
<dbReference type="GeneTree" id="ENSGT00940000155824"/>
<reference evidence="5" key="1">
    <citation type="submission" date="2009-12" db="EMBL/GenBank/DDBJ databases">
        <title>The Genome Sequence of Anolis carolinensis (Green Anole Lizard).</title>
        <authorList>
            <consortium name="The Genome Sequencing Platform"/>
            <person name="Di Palma F."/>
            <person name="Alfoldi J."/>
            <person name="Heiman D."/>
            <person name="Young S."/>
            <person name="Grabherr M."/>
            <person name="Johnson J."/>
            <person name="Lander E.S."/>
            <person name="Lindblad-Toh K."/>
        </authorList>
    </citation>
    <scope>NUCLEOTIDE SEQUENCE [LARGE SCALE GENOMIC DNA]</scope>
    <source>
        <strain evidence="5">JBL SC #1</strain>
    </source>
</reference>
<dbReference type="InterPro" id="IPR043197">
    <property type="entry name" value="Plakin"/>
</dbReference>
<feature type="compositionally biased region" description="Basic and acidic residues" evidence="4">
    <location>
        <begin position="573"/>
        <end position="594"/>
    </location>
</feature>
<dbReference type="InParanoid" id="H9G7F6"/>
<feature type="compositionally biased region" description="Polar residues" evidence="4">
    <location>
        <begin position="563"/>
        <end position="572"/>
    </location>
</feature>
<proteinExistence type="predicted"/>
<dbReference type="PANTHER" id="PTHR23169">
    <property type="entry name" value="ENVOPLAKIN"/>
    <property type="match status" value="1"/>
</dbReference>
<dbReference type="SUPFAM" id="SSF46966">
    <property type="entry name" value="Spectrin repeat"/>
    <property type="match status" value="6"/>
</dbReference>
<keyword evidence="3" id="KW-0175">Coiled coil</keyword>
<keyword evidence="1" id="KW-0597">Phosphoprotein</keyword>
<dbReference type="PANTHER" id="PTHR23169:SF25">
    <property type="entry name" value="MICROTUBULE-ACTIN CROSS-LINKING FACTOR 1, ISOFORMS 1_2_3_4_5"/>
    <property type="match status" value="1"/>
</dbReference>
<feature type="coiled-coil region" evidence="3">
    <location>
        <begin position="262"/>
        <end position="289"/>
    </location>
</feature>
<dbReference type="FunFam" id="1.20.58.60:FF:000479">
    <property type="entry name" value="Microtubule-actin crosslinking factor 1"/>
    <property type="match status" value="1"/>
</dbReference>
<feature type="coiled-coil region" evidence="3">
    <location>
        <begin position="488"/>
        <end position="522"/>
    </location>
</feature>
<keyword evidence="6" id="KW-1185">Reference proteome</keyword>
<evidence type="ECO:0008006" key="7">
    <source>
        <dbReference type="Google" id="ProtNLM"/>
    </source>
</evidence>
<dbReference type="InterPro" id="IPR018159">
    <property type="entry name" value="Spectrin/alpha-actinin"/>
</dbReference>
<dbReference type="SMART" id="SM00150">
    <property type="entry name" value="SPEC"/>
    <property type="match status" value="6"/>
</dbReference>
<dbReference type="eggNOG" id="KOG0516">
    <property type="taxonomic scope" value="Eukaryota"/>
</dbReference>
<reference evidence="5" key="2">
    <citation type="submission" date="2025-08" db="UniProtKB">
        <authorList>
            <consortium name="Ensembl"/>
        </authorList>
    </citation>
    <scope>IDENTIFICATION</scope>
</reference>
<dbReference type="Bgee" id="ENSACAG00000003326">
    <property type="expression patterns" value="Expressed in testis and 13 other cell types or tissues"/>
</dbReference>
<dbReference type="Gene3D" id="1.20.58.60">
    <property type="match status" value="7"/>
</dbReference>
<dbReference type="FunFam" id="1.20.58.60:FF:000127">
    <property type="entry name" value="microtubule-actin cross-linking factor 1 isoform X9"/>
    <property type="match status" value="1"/>
</dbReference>
<evidence type="ECO:0000256" key="3">
    <source>
        <dbReference type="SAM" id="Coils"/>
    </source>
</evidence>
<keyword evidence="2" id="KW-0677">Repeat</keyword>
<dbReference type="Ensembl" id="ENSACAT00000003375.3">
    <property type="protein sequence ID" value="ENSACAP00000003292.3"/>
    <property type="gene ID" value="ENSACAG00000003326.3"/>
</dbReference>
<feature type="region of interest" description="Disordered" evidence="4">
    <location>
        <begin position="558"/>
        <end position="594"/>
    </location>
</feature>
<dbReference type="FunFam" id="1.20.58.60:FF:000010">
    <property type="entry name" value="plectin isoform X2"/>
    <property type="match status" value="1"/>
</dbReference>
<organism evidence="5 6">
    <name type="scientific">Anolis carolinensis</name>
    <name type="common">Green anole</name>
    <name type="synonym">American chameleon</name>
    <dbReference type="NCBI Taxonomy" id="28377"/>
    <lineage>
        <taxon>Eukaryota</taxon>
        <taxon>Metazoa</taxon>
        <taxon>Chordata</taxon>
        <taxon>Craniata</taxon>
        <taxon>Vertebrata</taxon>
        <taxon>Euteleostomi</taxon>
        <taxon>Lepidosauria</taxon>
        <taxon>Squamata</taxon>
        <taxon>Bifurcata</taxon>
        <taxon>Unidentata</taxon>
        <taxon>Episquamata</taxon>
        <taxon>Toxicofera</taxon>
        <taxon>Iguania</taxon>
        <taxon>Dactyloidae</taxon>
        <taxon>Anolis</taxon>
    </lineage>
</organism>
<evidence type="ECO:0000256" key="1">
    <source>
        <dbReference type="ARBA" id="ARBA00022553"/>
    </source>
</evidence>
<dbReference type="GO" id="GO:0045104">
    <property type="term" value="P:intermediate filament cytoskeleton organization"/>
    <property type="evidence" value="ECO:0007669"/>
    <property type="project" value="InterPro"/>
</dbReference>